<proteinExistence type="predicted"/>
<dbReference type="EMBL" id="JALLPJ020001365">
    <property type="protein sequence ID" value="KAL3767420.1"/>
    <property type="molecule type" value="Genomic_DNA"/>
</dbReference>
<dbReference type="InterPro" id="IPR011089">
    <property type="entry name" value="GmrSD_C"/>
</dbReference>
<evidence type="ECO:0000313" key="5">
    <source>
        <dbReference type="EMBL" id="KAL3767420.1"/>
    </source>
</evidence>
<feature type="compositionally biased region" description="Acidic residues" evidence="1">
    <location>
        <begin position="287"/>
        <end position="297"/>
    </location>
</feature>
<evidence type="ECO:0008006" key="7">
    <source>
        <dbReference type="Google" id="ProtNLM"/>
    </source>
</evidence>
<feature type="domain" description="GmrSD restriction endonucleases N-terminal" evidence="3">
    <location>
        <begin position="107"/>
        <end position="320"/>
    </location>
</feature>
<evidence type="ECO:0000313" key="6">
    <source>
        <dbReference type="Proteomes" id="UP001530400"/>
    </source>
</evidence>
<organism evidence="5 6">
    <name type="scientific">Cyclotella atomus</name>
    <dbReference type="NCBI Taxonomy" id="382360"/>
    <lineage>
        <taxon>Eukaryota</taxon>
        <taxon>Sar</taxon>
        <taxon>Stramenopiles</taxon>
        <taxon>Ochrophyta</taxon>
        <taxon>Bacillariophyta</taxon>
        <taxon>Coscinodiscophyceae</taxon>
        <taxon>Thalassiosirophycidae</taxon>
        <taxon>Stephanodiscales</taxon>
        <taxon>Stephanodiscaceae</taxon>
        <taxon>Cyclotella</taxon>
    </lineage>
</organism>
<dbReference type="PROSITE" id="PS51257">
    <property type="entry name" value="PROKAR_LIPOPROTEIN"/>
    <property type="match status" value="1"/>
</dbReference>
<feature type="chain" id="PRO_5044779139" description="DUF262 domain-containing protein" evidence="2">
    <location>
        <begin position="31"/>
        <end position="814"/>
    </location>
</feature>
<dbReference type="Proteomes" id="UP001530400">
    <property type="component" value="Unassembled WGS sequence"/>
</dbReference>
<dbReference type="InterPro" id="IPR004919">
    <property type="entry name" value="GmrSD_N"/>
</dbReference>
<protein>
    <recommendedName>
        <fullName evidence="7">DUF262 domain-containing protein</fullName>
    </recommendedName>
</protein>
<evidence type="ECO:0000259" key="3">
    <source>
        <dbReference type="Pfam" id="PF03235"/>
    </source>
</evidence>
<feature type="signal peptide" evidence="2">
    <location>
        <begin position="1"/>
        <end position="30"/>
    </location>
</feature>
<feature type="domain" description="GmrSD restriction endonucleases C-terminal" evidence="4">
    <location>
        <begin position="684"/>
        <end position="802"/>
    </location>
</feature>
<feature type="region of interest" description="Disordered" evidence="1">
    <location>
        <begin position="151"/>
        <end position="173"/>
    </location>
</feature>
<sequence length="814" mass="90843">MASFTRVGPQRRNHLLLAALLSIQATIVSCFQATIPSRHRHHHEPTSTSLHETSNNQLPFFAAPSSFTSSPATSTSTPQSSTVTLRLPLGTLFDGRDYIFVTYTNVRGYEWSTKEVNVLVEDLMDASLGSLGGELRGDVSTSFDTITNIPFSNNPTSQIQTHTSAAPRPSQQQSLTNDFELSQICLVPTSDWDANTLGLGNRYDVYDGQQRLVTLNLLLAALRDSFQKEARENAGGKRGVALEATANEISGMLKPSRVRKEDVLRITLRKRDNVLLEKILSPKDNDSDGDTENEENDSVNGEAAVNASKEDQPVMIDLGKYTPTEYLSKLTPKEKNEMLASLSSANARIVENFLHIADRLSLLSTRERLRLLDYIVERVHLLVCIPETSRIARNIVMSQGRKGMDNEAIDDFKGLVCFRYTLEEKDMYQTFDRWDTLAAEPTVEINGDSAPSSAGESSSSGSIMPVGRDTIAAACLLRASASLRTKIRSGGGDEVYEWERWLRHVLWVQNQKLTEGQGDTGTQQSWQGKDFMTKEIEPASIALYKFRNGQWDDFNFMSKKMTKEKKNTIISQLTFLKDIIAAAASAKEAEILVLDLLLRTQTHAEAGDNKMLSRDLDEFLPLIERWSLWMALTRPSPMQRHARVFELLDTMEGNDSSVAIDAATNDFASLKEAMDEYKFGASASGKRLAAAVLGRMNSHLIIKDGSNVASDLEKTADLILPEKMTKGSDWEKTWSEEQHEEWGHSLGNLALMSKKGGKRKKGVDATTWEEISKAFKKESWPMTRTLAESDSWDVEAVKESQQLALSMIEQIWMK</sequence>
<dbReference type="PANTHER" id="PTHR35149">
    <property type="entry name" value="SLL5132 PROTEIN"/>
    <property type="match status" value="1"/>
</dbReference>
<feature type="region of interest" description="Disordered" evidence="1">
    <location>
        <begin position="442"/>
        <end position="463"/>
    </location>
</feature>
<keyword evidence="2" id="KW-0732">Signal</keyword>
<feature type="region of interest" description="Disordered" evidence="1">
    <location>
        <begin position="279"/>
        <end position="306"/>
    </location>
</feature>
<keyword evidence="6" id="KW-1185">Reference proteome</keyword>
<name>A0ABD3MTY5_9STRA</name>
<evidence type="ECO:0000256" key="2">
    <source>
        <dbReference type="SAM" id="SignalP"/>
    </source>
</evidence>
<gene>
    <name evidence="5" type="ORF">ACHAWO_010076</name>
</gene>
<dbReference type="AlphaFoldDB" id="A0ABD3MTY5"/>
<evidence type="ECO:0000256" key="1">
    <source>
        <dbReference type="SAM" id="MobiDB-lite"/>
    </source>
</evidence>
<comment type="caution">
    <text evidence="5">The sequence shown here is derived from an EMBL/GenBank/DDBJ whole genome shotgun (WGS) entry which is preliminary data.</text>
</comment>
<dbReference type="Pfam" id="PF03235">
    <property type="entry name" value="GmrSD_N"/>
    <property type="match status" value="1"/>
</dbReference>
<evidence type="ECO:0000259" key="4">
    <source>
        <dbReference type="Pfam" id="PF07510"/>
    </source>
</evidence>
<feature type="compositionally biased region" description="Low complexity" evidence="1">
    <location>
        <begin position="449"/>
        <end position="462"/>
    </location>
</feature>
<dbReference type="PANTHER" id="PTHR35149:SF2">
    <property type="entry name" value="DUF262 DOMAIN-CONTAINING PROTEIN"/>
    <property type="match status" value="1"/>
</dbReference>
<dbReference type="Pfam" id="PF07510">
    <property type="entry name" value="GmrSD_C"/>
    <property type="match status" value="1"/>
</dbReference>
<reference evidence="5 6" key="1">
    <citation type="submission" date="2024-10" db="EMBL/GenBank/DDBJ databases">
        <title>Updated reference genomes for cyclostephanoid diatoms.</title>
        <authorList>
            <person name="Roberts W.R."/>
            <person name="Alverson A.J."/>
        </authorList>
    </citation>
    <scope>NUCLEOTIDE SEQUENCE [LARGE SCALE GENOMIC DNA]</scope>
    <source>
        <strain evidence="5 6">AJA010-31</strain>
    </source>
</reference>
<accession>A0ABD3MTY5</accession>